<dbReference type="RefSeq" id="WP_377571108.1">
    <property type="nucleotide sequence ID" value="NZ_JBHTNZ010000128.1"/>
</dbReference>
<evidence type="ECO:0000313" key="1">
    <source>
        <dbReference type="EMBL" id="MFD1464292.1"/>
    </source>
</evidence>
<organism evidence="1 2">
    <name type="scientific">Paenibacillus farraposensis</name>
    <dbReference type="NCBI Taxonomy" id="2807095"/>
    <lineage>
        <taxon>Bacteria</taxon>
        <taxon>Bacillati</taxon>
        <taxon>Bacillota</taxon>
        <taxon>Bacilli</taxon>
        <taxon>Bacillales</taxon>
        <taxon>Paenibacillaceae</taxon>
        <taxon>Paenibacillus</taxon>
    </lineage>
</organism>
<accession>A0ABW4DJU8</accession>
<dbReference type="Proteomes" id="UP001597340">
    <property type="component" value="Unassembled WGS sequence"/>
</dbReference>
<gene>
    <name evidence="1" type="ORF">ACFQ5D_23950</name>
</gene>
<name>A0ABW4DJU8_9BACL</name>
<sequence>MRHLCTPDPVGPLTGPGATQVVSGRPSPVATCVIALLFENLVGIRAAAIYRLLVQ</sequence>
<evidence type="ECO:0000313" key="2">
    <source>
        <dbReference type="Proteomes" id="UP001597340"/>
    </source>
</evidence>
<protein>
    <submittedName>
        <fullName evidence="1">Uncharacterized protein</fullName>
    </submittedName>
</protein>
<keyword evidence="2" id="KW-1185">Reference proteome</keyword>
<proteinExistence type="predicted"/>
<reference evidence="2" key="1">
    <citation type="journal article" date="2019" name="Int. J. Syst. Evol. Microbiol.">
        <title>The Global Catalogue of Microorganisms (GCM) 10K type strain sequencing project: providing services to taxonomists for standard genome sequencing and annotation.</title>
        <authorList>
            <consortium name="The Broad Institute Genomics Platform"/>
            <consortium name="The Broad Institute Genome Sequencing Center for Infectious Disease"/>
            <person name="Wu L."/>
            <person name="Ma J."/>
        </authorList>
    </citation>
    <scope>NUCLEOTIDE SEQUENCE [LARGE SCALE GENOMIC DNA]</scope>
    <source>
        <strain evidence="2">CCM 9147</strain>
    </source>
</reference>
<dbReference type="EMBL" id="JBHTNZ010000128">
    <property type="protein sequence ID" value="MFD1464292.1"/>
    <property type="molecule type" value="Genomic_DNA"/>
</dbReference>
<comment type="caution">
    <text evidence="1">The sequence shown here is derived from an EMBL/GenBank/DDBJ whole genome shotgun (WGS) entry which is preliminary data.</text>
</comment>